<dbReference type="SFLD" id="SFLDG00358">
    <property type="entry name" value="Main_(cytGST)"/>
    <property type="match status" value="1"/>
</dbReference>
<dbReference type="Pfam" id="PF14497">
    <property type="entry name" value="GST_C_3"/>
    <property type="match status" value="1"/>
</dbReference>
<dbReference type="Pfam" id="PF02798">
    <property type="entry name" value="GST_N"/>
    <property type="match status" value="1"/>
</dbReference>
<protein>
    <recommendedName>
        <fullName evidence="2">GST N-terminal domain-containing protein</fullName>
    </recommendedName>
</protein>
<dbReference type="InterPro" id="IPR004046">
    <property type="entry name" value="GST_C"/>
</dbReference>
<dbReference type="InterPro" id="IPR040079">
    <property type="entry name" value="Glutathione_S-Trfase"/>
</dbReference>
<evidence type="ECO:0000256" key="1">
    <source>
        <dbReference type="ARBA" id="ARBA00007409"/>
    </source>
</evidence>
<dbReference type="PANTHER" id="PTHR44051:SF9">
    <property type="entry name" value="GLUTATHIONE S-TRANSFERASE 1"/>
    <property type="match status" value="1"/>
</dbReference>
<dbReference type="InterPro" id="IPR004045">
    <property type="entry name" value="Glutathione_S-Trfase_N"/>
</dbReference>
<dbReference type="AlphaFoldDB" id="A0AAD7I7R8"/>
<dbReference type="Gene3D" id="1.20.1050.10">
    <property type="match status" value="1"/>
</dbReference>
<comment type="similarity">
    <text evidence="1">Belongs to the GST superfamily.</text>
</comment>
<dbReference type="InterPro" id="IPR036249">
    <property type="entry name" value="Thioredoxin-like_sf"/>
</dbReference>
<evidence type="ECO:0000259" key="2">
    <source>
        <dbReference type="PROSITE" id="PS50404"/>
    </source>
</evidence>
<dbReference type="PANTHER" id="PTHR44051">
    <property type="entry name" value="GLUTATHIONE S-TRANSFERASE-RELATED"/>
    <property type="match status" value="1"/>
</dbReference>
<dbReference type="SUPFAM" id="SSF52833">
    <property type="entry name" value="Thioredoxin-like"/>
    <property type="match status" value="1"/>
</dbReference>
<evidence type="ECO:0000313" key="4">
    <source>
        <dbReference type="Proteomes" id="UP001215598"/>
    </source>
</evidence>
<gene>
    <name evidence="3" type="ORF">B0H16DRAFT_111371</name>
</gene>
<name>A0AAD7I7R8_9AGAR</name>
<keyword evidence="4" id="KW-1185">Reference proteome</keyword>
<dbReference type="CDD" id="cd03046">
    <property type="entry name" value="GST_N_GTT1_like"/>
    <property type="match status" value="1"/>
</dbReference>
<proteinExistence type="inferred from homology"/>
<reference evidence="3" key="1">
    <citation type="submission" date="2023-03" db="EMBL/GenBank/DDBJ databases">
        <title>Massive genome expansion in bonnet fungi (Mycena s.s.) driven by repeated elements and novel gene families across ecological guilds.</title>
        <authorList>
            <consortium name="Lawrence Berkeley National Laboratory"/>
            <person name="Harder C.B."/>
            <person name="Miyauchi S."/>
            <person name="Viragh M."/>
            <person name="Kuo A."/>
            <person name="Thoen E."/>
            <person name="Andreopoulos B."/>
            <person name="Lu D."/>
            <person name="Skrede I."/>
            <person name="Drula E."/>
            <person name="Henrissat B."/>
            <person name="Morin E."/>
            <person name="Kohler A."/>
            <person name="Barry K."/>
            <person name="LaButti K."/>
            <person name="Morin E."/>
            <person name="Salamov A."/>
            <person name="Lipzen A."/>
            <person name="Mereny Z."/>
            <person name="Hegedus B."/>
            <person name="Baldrian P."/>
            <person name="Stursova M."/>
            <person name="Weitz H."/>
            <person name="Taylor A."/>
            <person name="Grigoriev I.V."/>
            <person name="Nagy L.G."/>
            <person name="Martin F."/>
            <person name="Kauserud H."/>
        </authorList>
    </citation>
    <scope>NUCLEOTIDE SEQUENCE</scope>
    <source>
        <strain evidence="3">CBHHK182m</strain>
    </source>
</reference>
<dbReference type="EMBL" id="JARKIB010000119">
    <property type="protein sequence ID" value="KAJ7736903.1"/>
    <property type="molecule type" value="Genomic_DNA"/>
</dbReference>
<accession>A0AAD7I7R8</accession>
<dbReference type="Gene3D" id="3.40.30.10">
    <property type="entry name" value="Glutaredoxin"/>
    <property type="match status" value="1"/>
</dbReference>
<sequence length="207" mass="22995">MLLEEIDVPYQIKTYKRDPTTNRAPLQLKEIHPLGKSPVVTIGDRTIAESALIVEYLSEHFAPRLIPSKWKTGCEGKVGGETEEYMRYRYFMHYAEGSLMPLRLLAALSNDSKDYLNTNLATHFAFLEEQLSSAPNGGPYICGKTLTGADMMLAVPVLLATGGWGKDFGVEKSTFPKSFAYAEALKEVGSYRRAQEKVATLEGEYSA</sequence>
<feature type="domain" description="GST N-terminal" evidence="2">
    <location>
        <begin position="1"/>
        <end position="65"/>
    </location>
</feature>
<dbReference type="InterPro" id="IPR036282">
    <property type="entry name" value="Glutathione-S-Trfase_C_sf"/>
</dbReference>
<organism evidence="3 4">
    <name type="scientific">Mycena metata</name>
    <dbReference type="NCBI Taxonomy" id="1033252"/>
    <lineage>
        <taxon>Eukaryota</taxon>
        <taxon>Fungi</taxon>
        <taxon>Dikarya</taxon>
        <taxon>Basidiomycota</taxon>
        <taxon>Agaricomycotina</taxon>
        <taxon>Agaricomycetes</taxon>
        <taxon>Agaricomycetidae</taxon>
        <taxon>Agaricales</taxon>
        <taxon>Marasmiineae</taxon>
        <taxon>Mycenaceae</taxon>
        <taxon>Mycena</taxon>
    </lineage>
</organism>
<evidence type="ECO:0000313" key="3">
    <source>
        <dbReference type="EMBL" id="KAJ7736903.1"/>
    </source>
</evidence>
<dbReference type="SFLD" id="SFLDS00019">
    <property type="entry name" value="Glutathione_Transferase_(cytos"/>
    <property type="match status" value="1"/>
</dbReference>
<dbReference type="Proteomes" id="UP001215598">
    <property type="component" value="Unassembled WGS sequence"/>
</dbReference>
<dbReference type="SUPFAM" id="SSF47616">
    <property type="entry name" value="GST C-terminal domain-like"/>
    <property type="match status" value="1"/>
</dbReference>
<comment type="caution">
    <text evidence="3">The sequence shown here is derived from an EMBL/GenBank/DDBJ whole genome shotgun (WGS) entry which is preliminary data.</text>
</comment>
<dbReference type="PROSITE" id="PS50404">
    <property type="entry name" value="GST_NTER"/>
    <property type="match status" value="1"/>
</dbReference>